<evidence type="ECO:0000313" key="2">
    <source>
        <dbReference type="Proteomes" id="UP001375539"/>
    </source>
</evidence>
<protein>
    <submittedName>
        <fullName evidence="1">Zinc-binding alcohol dehydrogenase family protein</fullName>
    </submittedName>
</protein>
<accession>A0ACC6QWI0</accession>
<comment type="caution">
    <text evidence="1">The sequence shown here is derived from an EMBL/GenBank/DDBJ whole genome shotgun (WGS) entry which is preliminary data.</text>
</comment>
<evidence type="ECO:0000313" key="1">
    <source>
        <dbReference type="EMBL" id="MEJ8662252.1"/>
    </source>
</evidence>
<dbReference type="Proteomes" id="UP001375539">
    <property type="component" value="Unassembled WGS sequence"/>
</dbReference>
<name>A0ACC6QWI0_9ACTN</name>
<organism evidence="1 2">
    <name type="scientific">Streptomyces pratisoli</name>
    <dbReference type="NCBI Taxonomy" id="3139917"/>
    <lineage>
        <taxon>Bacteria</taxon>
        <taxon>Bacillati</taxon>
        <taxon>Actinomycetota</taxon>
        <taxon>Actinomycetes</taxon>
        <taxon>Kitasatosporales</taxon>
        <taxon>Streptomycetaceae</taxon>
        <taxon>Streptomyces</taxon>
    </lineage>
</organism>
<dbReference type="EMBL" id="JBBKAI010000003">
    <property type="protein sequence ID" value="MEJ8662252.1"/>
    <property type="molecule type" value="Genomic_DNA"/>
</dbReference>
<keyword evidence="2" id="KW-1185">Reference proteome</keyword>
<reference evidence="1" key="1">
    <citation type="submission" date="2024-03" db="EMBL/GenBank/DDBJ databases">
        <title>Novel Streptomyces species of biotechnological and ecological value are a feature of Machair soil.</title>
        <authorList>
            <person name="Prole J.R."/>
            <person name="Goodfellow M."/>
            <person name="Allenby N."/>
            <person name="Ward A.C."/>
        </authorList>
    </citation>
    <scope>NUCLEOTIDE SEQUENCE</scope>
    <source>
        <strain evidence="1">MS1.AVA.4</strain>
    </source>
</reference>
<proteinExistence type="predicted"/>
<sequence>MPQNYALWLPKRGAAFEVGPAPYTPPGPGQVVVRVRAVAVNPVDGIPGLAYRVILPWLTFPAVIGSDVAGEVVEVGPGETRLRPGDRVLGMATGLECNRNLAAEGAFQHYAVLMNTMVSPIPDDLEFEQAAVLPLTLSTAATGLCQRDHLGLPLPTISPSDRAETVLVWGGSTSVGSNAIQLARGAGFRVVTTCSPHNFDYVRSLGAAEAVDYHGSDAAARVMKAVGDSPLAGTLAIGNGSVPKSLAVAARATGAKRIASAQPALMTRLQMLTRRRHGVHVSAIWGGTLKDNEVGPGIYVDYLPAALKAKVFRAAPEAVVVGEGLDHIPVALDRLKKGVSAQKLVVKV</sequence>
<gene>
    <name evidence="1" type="ORF">WKI58_38295</name>
</gene>